<name>A0A0F2TG67_STRR3</name>
<dbReference type="Proteomes" id="UP000033699">
    <property type="component" value="Unassembled WGS sequence"/>
</dbReference>
<dbReference type="EMBL" id="JZKH01000015">
    <property type="protein sequence ID" value="KJS62228.1"/>
    <property type="molecule type" value="Genomic_DNA"/>
</dbReference>
<proteinExistence type="predicted"/>
<reference evidence="1 2" key="1">
    <citation type="submission" date="2015-02" db="EMBL/GenBank/DDBJ databases">
        <authorList>
            <person name="Ju K.-S."/>
            <person name="Doroghazi J.R."/>
            <person name="Metcalf W."/>
        </authorList>
    </citation>
    <scope>NUCLEOTIDE SEQUENCE [LARGE SCALE GENOMIC DNA]</scope>
    <source>
        <strain evidence="1 2">ATCC 31215</strain>
    </source>
</reference>
<organism evidence="1 2">
    <name type="scientific">Streptomyces rubellomurinus (strain ATCC 31215)</name>
    <dbReference type="NCBI Taxonomy" id="359131"/>
    <lineage>
        <taxon>Bacteria</taxon>
        <taxon>Bacillati</taxon>
        <taxon>Actinomycetota</taxon>
        <taxon>Actinomycetes</taxon>
        <taxon>Kitasatosporales</taxon>
        <taxon>Streptomycetaceae</taxon>
        <taxon>Streptomyces</taxon>
    </lineage>
</organism>
<sequence length="68" mass="7971">MFALVDRVRWRRVLETTGIGTPAAVAKLAVRWRRSCRAMRGTPALSQSRWKRSRTCLGCRGRPWRWKT</sequence>
<evidence type="ECO:0000313" key="1">
    <source>
        <dbReference type="EMBL" id="KJS62228.1"/>
    </source>
</evidence>
<comment type="caution">
    <text evidence="1">The sequence shown here is derived from an EMBL/GenBank/DDBJ whole genome shotgun (WGS) entry which is preliminary data.</text>
</comment>
<evidence type="ECO:0000313" key="2">
    <source>
        <dbReference type="Proteomes" id="UP000033699"/>
    </source>
</evidence>
<gene>
    <name evidence="1" type="ORF">VM95_10250</name>
</gene>
<dbReference type="AlphaFoldDB" id="A0A0F2TG67"/>
<keyword evidence="2" id="KW-1185">Reference proteome</keyword>
<protein>
    <submittedName>
        <fullName evidence="1">Uncharacterized protein</fullName>
    </submittedName>
</protein>
<accession>A0A0F2TG67</accession>